<feature type="compositionally biased region" description="Basic and acidic residues" evidence="1">
    <location>
        <begin position="1"/>
        <end position="11"/>
    </location>
</feature>
<accession>A0A5C3LYU7</accession>
<feature type="compositionally biased region" description="Polar residues" evidence="1">
    <location>
        <begin position="30"/>
        <end position="54"/>
    </location>
</feature>
<proteinExistence type="predicted"/>
<evidence type="ECO:0000313" key="3">
    <source>
        <dbReference type="Proteomes" id="UP000308652"/>
    </source>
</evidence>
<feature type="region of interest" description="Disordered" evidence="1">
    <location>
        <begin position="314"/>
        <end position="341"/>
    </location>
</feature>
<keyword evidence="3" id="KW-1185">Reference proteome</keyword>
<feature type="region of interest" description="Disordered" evidence="1">
    <location>
        <begin position="1"/>
        <end position="80"/>
    </location>
</feature>
<feature type="compositionally biased region" description="Polar residues" evidence="1">
    <location>
        <begin position="314"/>
        <end position="323"/>
    </location>
</feature>
<evidence type="ECO:0000256" key="1">
    <source>
        <dbReference type="SAM" id="MobiDB-lite"/>
    </source>
</evidence>
<dbReference type="AlphaFoldDB" id="A0A5C3LYU7"/>
<dbReference type="OrthoDB" id="3058472at2759"/>
<dbReference type="EMBL" id="ML213606">
    <property type="protein sequence ID" value="TFK37865.1"/>
    <property type="molecule type" value="Genomic_DNA"/>
</dbReference>
<feature type="compositionally biased region" description="Pro residues" evidence="1">
    <location>
        <begin position="557"/>
        <end position="567"/>
    </location>
</feature>
<evidence type="ECO:0000313" key="2">
    <source>
        <dbReference type="EMBL" id="TFK37865.1"/>
    </source>
</evidence>
<name>A0A5C3LYU7_9AGAR</name>
<feature type="region of interest" description="Disordered" evidence="1">
    <location>
        <begin position="162"/>
        <end position="185"/>
    </location>
</feature>
<feature type="region of interest" description="Disordered" evidence="1">
    <location>
        <begin position="439"/>
        <end position="510"/>
    </location>
</feature>
<organism evidence="2 3">
    <name type="scientific">Crucibulum laeve</name>
    <dbReference type="NCBI Taxonomy" id="68775"/>
    <lineage>
        <taxon>Eukaryota</taxon>
        <taxon>Fungi</taxon>
        <taxon>Dikarya</taxon>
        <taxon>Basidiomycota</taxon>
        <taxon>Agaricomycotina</taxon>
        <taxon>Agaricomycetes</taxon>
        <taxon>Agaricomycetidae</taxon>
        <taxon>Agaricales</taxon>
        <taxon>Agaricineae</taxon>
        <taxon>Nidulariaceae</taxon>
        <taxon>Crucibulum</taxon>
    </lineage>
</organism>
<feature type="compositionally biased region" description="Pro residues" evidence="1">
    <location>
        <begin position="611"/>
        <end position="624"/>
    </location>
</feature>
<reference evidence="2 3" key="1">
    <citation type="journal article" date="2019" name="Nat. Ecol. Evol.">
        <title>Megaphylogeny resolves global patterns of mushroom evolution.</title>
        <authorList>
            <person name="Varga T."/>
            <person name="Krizsan K."/>
            <person name="Foldi C."/>
            <person name="Dima B."/>
            <person name="Sanchez-Garcia M."/>
            <person name="Sanchez-Ramirez S."/>
            <person name="Szollosi G.J."/>
            <person name="Szarkandi J.G."/>
            <person name="Papp V."/>
            <person name="Albert L."/>
            <person name="Andreopoulos W."/>
            <person name="Angelini C."/>
            <person name="Antonin V."/>
            <person name="Barry K.W."/>
            <person name="Bougher N.L."/>
            <person name="Buchanan P."/>
            <person name="Buyck B."/>
            <person name="Bense V."/>
            <person name="Catcheside P."/>
            <person name="Chovatia M."/>
            <person name="Cooper J."/>
            <person name="Damon W."/>
            <person name="Desjardin D."/>
            <person name="Finy P."/>
            <person name="Geml J."/>
            <person name="Haridas S."/>
            <person name="Hughes K."/>
            <person name="Justo A."/>
            <person name="Karasinski D."/>
            <person name="Kautmanova I."/>
            <person name="Kiss B."/>
            <person name="Kocsube S."/>
            <person name="Kotiranta H."/>
            <person name="LaButti K.M."/>
            <person name="Lechner B.E."/>
            <person name="Liimatainen K."/>
            <person name="Lipzen A."/>
            <person name="Lukacs Z."/>
            <person name="Mihaltcheva S."/>
            <person name="Morgado L.N."/>
            <person name="Niskanen T."/>
            <person name="Noordeloos M.E."/>
            <person name="Ohm R.A."/>
            <person name="Ortiz-Santana B."/>
            <person name="Ovrebo C."/>
            <person name="Racz N."/>
            <person name="Riley R."/>
            <person name="Savchenko A."/>
            <person name="Shiryaev A."/>
            <person name="Soop K."/>
            <person name="Spirin V."/>
            <person name="Szebenyi C."/>
            <person name="Tomsovsky M."/>
            <person name="Tulloss R.E."/>
            <person name="Uehling J."/>
            <person name="Grigoriev I.V."/>
            <person name="Vagvolgyi C."/>
            <person name="Papp T."/>
            <person name="Martin F.M."/>
            <person name="Miettinen O."/>
            <person name="Hibbett D.S."/>
            <person name="Nagy L.G."/>
        </authorList>
    </citation>
    <scope>NUCLEOTIDE SEQUENCE [LARGE SCALE GENOMIC DNA]</scope>
    <source>
        <strain evidence="2 3">CBS 166.37</strain>
    </source>
</reference>
<feature type="compositionally biased region" description="Low complexity" evidence="1">
    <location>
        <begin position="568"/>
        <end position="579"/>
    </location>
</feature>
<protein>
    <submittedName>
        <fullName evidence="2">Uncharacterized protein</fullName>
    </submittedName>
</protein>
<feature type="region of interest" description="Disordered" evidence="1">
    <location>
        <begin position="530"/>
        <end position="624"/>
    </location>
</feature>
<feature type="compositionally biased region" description="Polar residues" evidence="1">
    <location>
        <begin position="443"/>
        <end position="461"/>
    </location>
</feature>
<dbReference type="Proteomes" id="UP000308652">
    <property type="component" value="Unassembled WGS sequence"/>
</dbReference>
<feature type="compositionally biased region" description="Basic residues" evidence="1">
    <location>
        <begin position="462"/>
        <end position="489"/>
    </location>
</feature>
<feature type="compositionally biased region" description="Polar residues" evidence="1">
    <location>
        <begin position="172"/>
        <end position="185"/>
    </location>
</feature>
<dbReference type="STRING" id="68775.A0A5C3LYU7"/>
<sequence>MSDFVDYRQSMREPSNSYSRPMDPMRRSITRGSHYSHGSVSASTRSWVYSTQQNPPLPPGEVLHTPTPLRASRPLPDPQRHSQLYAVNASEPEEEDEEEYMNIDANAPGVDYGYQDEGLGRGRVASPPPMLNDIASGGNKSFVGGFFSSLRKIPRALRIGSTSTKKRRGTATDGTVTSATGMTTGNTLPLYASNPPTPVAPPQNVQFPEAHVPIPRRVAPPHVPSPLADHLRRTNPSFRVTPPSDGLSQDGTAHQYDYVGHSTPHFTDNPSVPLSPAHGERTTVMMYQDQQDPVPTEPVPQVGASRLSRISYAPAQSPSQVIRESTPAPVQSPDPVSAHPLPAADYRKMMLSPGPTSRATVTTITSYDEPSFTTELNPVPRFFHTLYNMPWVSQDRTTVDYRPGKGAGGQSGGRGVIKKPASSWYKKVKAGADVDLLSDGVSPRTSMGTNATTPLSPTTGRVRSKPATGHHARHSTHNHHPNRRHRRRTVTSTTTFAEVQHQRASSPLIPPVYPFQYPAYPYPYGGYPPLPPPQAAHTPRGPRSHRRPSYPQGGYTPYPPLPPPPAPVFVLQSPAQSNGSGDGGGGQQIPQGQMLSPVYMQLVPGGFTSPPSSPIPAPAPVQTA</sequence>
<gene>
    <name evidence="2" type="ORF">BDQ12DRAFT_749718</name>
</gene>